<name>A0A5C6FE79_9BACT</name>
<dbReference type="EMBL" id="SJPW01000002">
    <property type="protein sequence ID" value="TWU58900.1"/>
    <property type="molecule type" value="Genomic_DNA"/>
</dbReference>
<dbReference type="Pfam" id="PF07596">
    <property type="entry name" value="SBP_bac_10"/>
    <property type="match status" value="1"/>
</dbReference>
<dbReference type="Pfam" id="PF07963">
    <property type="entry name" value="N_methyl"/>
    <property type="match status" value="1"/>
</dbReference>
<proteinExistence type="predicted"/>
<sequence length="401" mass="42634">MQTRKTKMRRTGFTLIEMLVVISIIGILAALLLPAVSKAREAARGVECQSNLRNFGITLTSRTTSAPDGAFCSGGFDVERDGVPTEQGWVADLVRRGVLVSEMRCPSSGATTSKAIEQLLTIPIADLQATDCVDRLGSEEHTNEMGQQIKNICRKIADDNLAPLSDERAELIQQQMLDQGYNTNFAASWFLLRSELRLDADGNADPTDATCTDTDPRGRNVTKGVLTTRILDSASASSSTVPLLCDAAAAGSLSTTIGELLGGSFYATGIVGSPVGNRVMVDNDADGTAETSSTFFMSLPSFPASTPREGASGWLKSWNHDTRQDYRGMSPLHLGTANVLMADGSVRALTDVNNDGFINNGFDGADVNVPSGGPYWIDSVIEAEALQLASFHALGSKGSQN</sequence>
<feature type="domain" description="DUF1559" evidence="1">
    <location>
        <begin position="38"/>
        <end position="354"/>
    </location>
</feature>
<dbReference type="InterPro" id="IPR012902">
    <property type="entry name" value="N_methyl_site"/>
</dbReference>
<dbReference type="PANTHER" id="PTHR30093:SF2">
    <property type="entry name" value="TYPE II SECRETION SYSTEM PROTEIN H"/>
    <property type="match status" value="1"/>
</dbReference>
<dbReference type="Gene3D" id="3.30.700.10">
    <property type="entry name" value="Glycoprotein, Type 4 Pilin"/>
    <property type="match status" value="1"/>
</dbReference>
<dbReference type="InterPro" id="IPR045584">
    <property type="entry name" value="Pilin-like"/>
</dbReference>
<dbReference type="AlphaFoldDB" id="A0A5C6FE79"/>
<keyword evidence="3" id="KW-1185">Reference proteome</keyword>
<dbReference type="OrthoDB" id="254023at2"/>
<evidence type="ECO:0000259" key="1">
    <source>
        <dbReference type="Pfam" id="PF07596"/>
    </source>
</evidence>
<dbReference type="NCBIfam" id="TIGR04294">
    <property type="entry name" value="pre_pil_HX9DG"/>
    <property type="match status" value="1"/>
</dbReference>
<dbReference type="SUPFAM" id="SSF54523">
    <property type="entry name" value="Pili subunits"/>
    <property type="match status" value="1"/>
</dbReference>
<organism evidence="2 3">
    <name type="scientific">Rubripirellula tenax</name>
    <dbReference type="NCBI Taxonomy" id="2528015"/>
    <lineage>
        <taxon>Bacteria</taxon>
        <taxon>Pseudomonadati</taxon>
        <taxon>Planctomycetota</taxon>
        <taxon>Planctomycetia</taxon>
        <taxon>Pirellulales</taxon>
        <taxon>Pirellulaceae</taxon>
        <taxon>Rubripirellula</taxon>
    </lineage>
</organism>
<dbReference type="InterPro" id="IPR027558">
    <property type="entry name" value="Pre_pil_HX9DG_C"/>
</dbReference>
<dbReference type="PANTHER" id="PTHR30093">
    <property type="entry name" value="GENERAL SECRETION PATHWAY PROTEIN G"/>
    <property type="match status" value="1"/>
</dbReference>
<dbReference type="InterPro" id="IPR011453">
    <property type="entry name" value="DUF1559"/>
</dbReference>
<reference evidence="2 3" key="1">
    <citation type="submission" date="2019-02" db="EMBL/GenBank/DDBJ databases">
        <title>Deep-cultivation of Planctomycetes and their phenomic and genomic characterization uncovers novel biology.</title>
        <authorList>
            <person name="Wiegand S."/>
            <person name="Jogler M."/>
            <person name="Boedeker C."/>
            <person name="Pinto D."/>
            <person name="Vollmers J."/>
            <person name="Rivas-Marin E."/>
            <person name="Kohn T."/>
            <person name="Peeters S.H."/>
            <person name="Heuer A."/>
            <person name="Rast P."/>
            <person name="Oberbeckmann S."/>
            <person name="Bunk B."/>
            <person name="Jeske O."/>
            <person name="Meyerdierks A."/>
            <person name="Storesund J.E."/>
            <person name="Kallscheuer N."/>
            <person name="Luecker S."/>
            <person name="Lage O.M."/>
            <person name="Pohl T."/>
            <person name="Merkel B.J."/>
            <person name="Hornburger P."/>
            <person name="Mueller R.-W."/>
            <person name="Bruemmer F."/>
            <person name="Labrenz M."/>
            <person name="Spormann A.M."/>
            <person name="Op Den Camp H."/>
            <person name="Overmann J."/>
            <person name="Amann R."/>
            <person name="Jetten M.S.M."/>
            <person name="Mascher T."/>
            <person name="Medema M.H."/>
            <person name="Devos D.P."/>
            <person name="Kaster A.-K."/>
            <person name="Ovreas L."/>
            <person name="Rohde M."/>
            <person name="Galperin M.Y."/>
            <person name="Jogler C."/>
        </authorList>
    </citation>
    <scope>NUCLEOTIDE SEQUENCE [LARGE SCALE GENOMIC DNA]</scope>
    <source>
        <strain evidence="2 3">Poly51</strain>
    </source>
</reference>
<gene>
    <name evidence="2" type="ORF">Poly51_16800</name>
</gene>
<dbReference type="PROSITE" id="PS00409">
    <property type="entry name" value="PROKAR_NTER_METHYL"/>
    <property type="match status" value="1"/>
</dbReference>
<evidence type="ECO:0000313" key="3">
    <source>
        <dbReference type="Proteomes" id="UP000318288"/>
    </source>
</evidence>
<comment type="caution">
    <text evidence="2">The sequence shown here is derived from an EMBL/GenBank/DDBJ whole genome shotgun (WGS) entry which is preliminary data.</text>
</comment>
<accession>A0A5C6FE79</accession>
<protein>
    <recommendedName>
        <fullName evidence="1">DUF1559 domain-containing protein</fullName>
    </recommendedName>
</protein>
<dbReference type="NCBIfam" id="TIGR02532">
    <property type="entry name" value="IV_pilin_GFxxxE"/>
    <property type="match status" value="1"/>
</dbReference>
<evidence type="ECO:0000313" key="2">
    <source>
        <dbReference type="EMBL" id="TWU58900.1"/>
    </source>
</evidence>
<dbReference type="Proteomes" id="UP000318288">
    <property type="component" value="Unassembled WGS sequence"/>
</dbReference>